<feature type="compositionally biased region" description="Basic and acidic residues" evidence="1">
    <location>
        <begin position="99"/>
        <end position="111"/>
    </location>
</feature>
<evidence type="ECO:0000256" key="1">
    <source>
        <dbReference type="SAM" id="MobiDB-lite"/>
    </source>
</evidence>
<dbReference type="EMBL" id="GECZ01018731">
    <property type="protein sequence ID" value="JAS51038.1"/>
    <property type="molecule type" value="Transcribed_RNA"/>
</dbReference>
<feature type="region of interest" description="Disordered" evidence="1">
    <location>
        <begin position="93"/>
        <end position="118"/>
    </location>
</feature>
<gene>
    <name evidence="3" type="ORF">g.649</name>
</gene>
<protein>
    <recommendedName>
        <fullName evidence="2">ARMC9 CTLH-like domain-containing protein</fullName>
    </recommendedName>
</protein>
<dbReference type="Pfam" id="PF23138">
    <property type="entry name" value="CTLH_Armc9"/>
    <property type="match status" value="1"/>
</dbReference>
<evidence type="ECO:0000313" key="3">
    <source>
        <dbReference type="EMBL" id="JAS51038.1"/>
    </source>
</evidence>
<feature type="non-terminal residue" evidence="3">
    <location>
        <position position="162"/>
    </location>
</feature>
<organism evidence="3">
    <name type="scientific">Cuerna arida</name>
    <dbReference type="NCBI Taxonomy" id="1464854"/>
    <lineage>
        <taxon>Eukaryota</taxon>
        <taxon>Metazoa</taxon>
        <taxon>Ecdysozoa</taxon>
        <taxon>Arthropoda</taxon>
        <taxon>Hexapoda</taxon>
        <taxon>Insecta</taxon>
        <taxon>Pterygota</taxon>
        <taxon>Neoptera</taxon>
        <taxon>Paraneoptera</taxon>
        <taxon>Hemiptera</taxon>
        <taxon>Auchenorrhyncha</taxon>
        <taxon>Membracoidea</taxon>
        <taxon>Cicadellidae</taxon>
        <taxon>Cicadellinae</taxon>
        <taxon>Proconiini</taxon>
        <taxon>Cuerna</taxon>
    </lineage>
</organism>
<evidence type="ECO:0000259" key="2">
    <source>
        <dbReference type="Pfam" id="PF23138"/>
    </source>
</evidence>
<dbReference type="InterPro" id="IPR056327">
    <property type="entry name" value="ARMC9_CTLH-like_dom"/>
</dbReference>
<sequence>YLHVHFAIIPFRNKSVTKADDEKEQAFEEKEQDFQGIVQEFDEKVKENVNPHKSKVENVVKGFNRLDVIEESSSPSVEYDTDSLDQSQVVIESDPQEISDTHTEEHDHDITETNENTAPSGMDVLKYFLAAEGETYSPQQEFLPFFALPYVPIPDEHPSFTT</sequence>
<reference evidence="3" key="1">
    <citation type="submission" date="2015-11" db="EMBL/GenBank/DDBJ databases">
        <title>De novo transcriptome assembly of four potential Pierce s Disease insect vectors from Arizona vineyards.</title>
        <authorList>
            <person name="Tassone E.E."/>
        </authorList>
    </citation>
    <scope>NUCLEOTIDE SEQUENCE</scope>
</reference>
<proteinExistence type="predicted"/>
<dbReference type="AlphaFoldDB" id="A0A1B6FLF9"/>
<name>A0A1B6FLF9_9HEMI</name>
<accession>A0A1B6FLF9</accession>
<feature type="non-terminal residue" evidence="3">
    <location>
        <position position="1"/>
    </location>
</feature>
<feature type="domain" description="ARMC9 CTLH-like" evidence="2">
    <location>
        <begin position="111"/>
        <end position="161"/>
    </location>
</feature>